<keyword evidence="3" id="KW-1185">Reference proteome</keyword>
<evidence type="ECO:0000313" key="2">
    <source>
        <dbReference type="EMBL" id="KAL1501293.1"/>
    </source>
</evidence>
<name>A0ABD1ERR0_HYPHA</name>
<feature type="compositionally biased region" description="Basic residues" evidence="1">
    <location>
        <begin position="127"/>
        <end position="138"/>
    </location>
</feature>
<proteinExistence type="predicted"/>
<organism evidence="2 3">
    <name type="scientific">Hypothenemus hampei</name>
    <name type="common">Coffee berry borer</name>
    <dbReference type="NCBI Taxonomy" id="57062"/>
    <lineage>
        <taxon>Eukaryota</taxon>
        <taxon>Metazoa</taxon>
        <taxon>Ecdysozoa</taxon>
        <taxon>Arthropoda</taxon>
        <taxon>Hexapoda</taxon>
        <taxon>Insecta</taxon>
        <taxon>Pterygota</taxon>
        <taxon>Neoptera</taxon>
        <taxon>Endopterygota</taxon>
        <taxon>Coleoptera</taxon>
        <taxon>Polyphaga</taxon>
        <taxon>Cucujiformia</taxon>
        <taxon>Curculionidae</taxon>
        <taxon>Scolytinae</taxon>
        <taxon>Hypothenemus</taxon>
    </lineage>
</organism>
<dbReference type="AlphaFoldDB" id="A0ABD1ERR0"/>
<dbReference type="Proteomes" id="UP001566132">
    <property type="component" value="Unassembled WGS sequence"/>
</dbReference>
<evidence type="ECO:0000256" key="1">
    <source>
        <dbReference type="SAM" id="MobiDB-lite"/>
    </source>
</evidence>
<evidence type="ECO:0000313" key="3">
    <source>
        <dbReference type="Proteomes" id="UP001566132"/>
    </source>
</evidence>
<feature type="compositionally biased region" description="Polar residues" evidence="1">
    <location>
        <begin position="141"/>
        <end position="156"/>
    </location>
</feature>
<feature type="region of interest" description="Disordered" evidence="1">
    <location>
        <begin position="124"/>
        <end position="168"/>
    </location>
</feature>
<comment type="caution">
    <text evidence="2">The sequence shown here is derived from an EMBL/GenBank/DDBJ whole genome shotgun (WGS) entry which is preliminary data.</text>
</comment>
<dbReference type="EMBL" id="JBDJPC010000005">
    <property type="protein sequence ID" value="KAL1501293.1"/>
    <property type="molecule type" value="Genomic_DNA"/>
</dbReference>
<sequence>MAITKNVNPKEKFILAGIKDKQKSKKIEEFFTKLKGQTIQSRIFSGTSIPNSTFKSIHSINANKPSTSSRITSVKTLESFEVTTRRSTIEKIRNAIEKQKEQARLDLVEHSSDPIDIEFADASTSTVKKKRKKKKKKELSKNSLLDSNRSSSMVSKKQTKQRNEKVTI</sequence>
<reference evidence="2 3" key="1">
    <citation type="submission" date="2024-05" db="EMBL/GenBank/DDBJ databases">
        <title>Genetic variation in Jamaican populations of the coffee berry borer (Hypothenemus hampei).</title>
        <authorList>
            <person name="Errbii M."/>
            <person name="Myrie A."/>
        </authorList>
    </citation>
    <scope>NUCLEOTIDE SEQUENCE [LARGE SCALE GENOMIC DNA]</scope>
    <source>
        <strain evidence="2">JA-Hopewell-2020-01-JO</strain>
        <tissue evidence="2">Whole body</tissue>
    </source>
</reference>
<protein>
    <submittedName>
        <fullName evidence="2">Uncharacterized protein</fullName>
    </submittedName>
</protein>
<accession>A0ABD1ERR0</accession>
<gene>
    <name evidence="2" type="ORF">ABEB36_006640</name>
</gene>